<dbReference type="EMBL" id="KK107061">
    <property type="protein sequence ID" value="EZA61275.1"/>
    <property type="molecule type" value="Genomic_DNA"/>
</dbReference>
<evidence type="ECO:0000259" key="2">
    <source>
        <dbReference type="Pfam" id="PF14977"/>
    </source>
</evidence>
<gene>
    <name evidence="3" type="ORF">X777_11981</name>
</gene>
<feature type="compositionally biased region" description="Polar residues" evidence="1">
    <location>
        <begin position="349"/>
        <end position="370"/>
    </location>
</feature>
<dbReference type="STRING" id="2015173.A0A026WYZ4"/>
<organism evidence="3 4">
    <name type="scientific">Ooceraea biroi</name>
    <name type="common">Clonal raider ant</name>
    <name type="synonym">Cerapachys biroi</name>
    <dbReference type="NCBI Taxonomy" id="2015173"/>
    <lineage>
        <taxon>Eukaryota</taxon>
        <taxon>Metazoa</taxon>
        <taxon>Ecdysozoa</taxon>
        <taxon>Arthropoda</taxon>
        <taxon>Hexapoda</taxon>
        <taxon>Insecta</taxon>
        <taxon>Pterygota</taxon>
        <taxon>Neoptera</taxon>
        <taxon>Endopterygota</taxon>
        <taxon>Hymenoptera</taxon>
        <taxon>Apocrita</taxon>
        <taxon>Aculeata</taxon>
        <taxon>Formicoidea</taxon>
        <taxon>Formicidae</taxon>
        <taxon>Dorylinae</taxon>
        <taxon>Ooceraea</taxon>
    </lineage>
</organism>
<protein>
    <recommendedName>
        <fullName evidence="2">FAM194 C-terminal domain-containing protein</fullName>
    </recommendedName>
</protein>
<feature type="region of interest" description="Disordered" evidence="1">
    <location>
        <begin position="154"/>
        <end position="407"/>
    </location>
</feature>
<dbReference type="OMA" id="FYPNDDM"/>
<dbReference type="Proteomes" id="UP000053097">
    <property type="component" value="Unassembled WGS sequence"/>
</dbReference>
<dbReference type="InterPro" id="IPR029281">
    <property type="entry name" value="FAM194_C"/>
</dbReference>
<feature type="compositionally biased region" description="Basic and acidic residues" evidence="1">
    <location>
        <begin position="200"/>
        <end position="240"/>
    </location>
</feature>
<name>A0A026WYZ4_OOCBI</name>
<dbReference type="AlphaFoldDB" id="A0A026WYZ4"/>
<feature type="domain" description="FAM194 C-terminal" evidence="2">
    <location>
        <begin position="468"/>
        <end position="569"/>
    </location>
</feature>
<feature type="compositionally biased region" description="Basic and acidic residues" evidence="1">
    <location>
        <begin position="373"/>
        <end position="407"/>
    </location>
</feature>
<evidence type="ECO:0000313" key="4">
    <source>
        <dbReference type="Proteomes" id="UP000053097"/>
    </source>
</evidence>
<accession>A0A026WYZ4</accession>
<feature type="compositionally biased region" description="Basic and acidic residues" evidence="1">
    <location>
        <begin position="311"/>
        <end position="330"/>
    </location>
</feature>
<keyword evidence="4" id="KW-1185">Reference proteome</keyword>
<proteinExistence type="predicted"/>
<dbReference type="Pfam" id="PF14977">
    <property type="entry name" value="FAM194"/>
    <property type="match status" value="1"/>
</dbReference>
<evidence type="ECO:0000256" key="1">
    <source>
        <dbReference type="SAM" id="MobiDB-lite"/>
    </source>
</evidence>
<reference evidence="3 4" key="1">
    <citation type="journal article" date="2014" name="Curr. Biol.">
        <title>The genome of the clonal raider ant Cerapachys biroi.</title>
        <authorList>
            <person name="Oxley P.R."/>
            <person name="Ji L."/>
            <person name="Fetter-Pruneda I."/>
            <person name="McKenzie S.K."/>
            <person name="Li C."/>
            <person name="Hu H."/>
            <person name="Zhang G."/>
            <person name="Kronauer D.J."/>
        </authorList>
    </citation>
    <scope>NUCLEOTIDE SEQUENCE [LARGE SCALE GENOMIC DNA]</scope>
</reference>
<evidence type="ECO:0000313" key="3">
    <source>
        <dbReference type="EMBL" id="EZA61275.1"/>
    </source>
</evidence>
<feature type="compositionally biased region" description="Basic and acidic residues" evidence="1">
    <location>
        <begin position="292"/>
        <end position="301"/>
    </location>
</feature>
<sequence length="628" mass="71654">MQSHLKICKFCDSVINDEARQYAKYCCTEAEHLNRLSNEWLSLYALQVICIFSQDSSICETINPSKYKTNHSSKNTLQKKEFKKIHNTDNAELLFSGKDNTSTLEDDSKNHDGFHNAQMKTIPRIVIEMRNKQQHNTSDSPRKIGRPVEAGVATDHHDGIASGDLSEANGNRSLDRGKTVTSASEARSGGGARNTGIVAERIRGEERDNNPYHRERGEVEDKDRQDRHRSARRDVEEEANRSWIAAGKRGRGEDAEDAMAEENAGERGNPGRGPYQYPCGTRSLDNSARIGRGADRDEKSSPIELSGKPAKRPEMERDGNGQRDRHKNEEQPVTCRDSGRAEEDENEGKGTTSLSENKQTRAGNKRTMNSLDDAEKSRFVANEEEKLPANDEKRRAASNDGRYNSEEERWRVNPSNLIEYRLSDEHFVKPNWTLLPVTRTMRKIVQYEARPAKPNLDWFKRHRHRGTEYYNDGLMPFLKFYPDGSGEVFYPNDDMYTVFTPGGKDAVGIEREPQILAIFDTMGNGVVFDEDGAARLSYNQIGGIFTDNPTGRPLVWTWNANPQESILETVYTVGVNVYSSFLGFHSIDFQLIINKLYKNKKMRMFHLSQLFHWIMVKMSRFTLFFKKI</sequence>